<reference evidence="1" key="10">
    <citation type="journal article" date="2002" name="J. Bacteriol.">
        <title>Complete nucleotide sequence of plasmid Rts1: implications for evolution of large plasmid Genomes.</title>
        <authorList>
            <person name="Murata T."/>
            <person name="Ohnishi M."/>
            <person name="Ara T."/>
            <person name="Kaneko J."/>
            <person name="Han C.-G."/>
            <person name="Li Y.F."/>
            <person name="Takashima K."/>
            <person name="Nojima H."/>
            <person name="Nakayama K."/>
            <person name="Kaji A."/>
            <person name="Kamio Y."/>
            <person name="Miki T."/>
            <person name="Mori H."/>
            <person name="Ohtsubo E."/>
            <person name="Terawaki Y."/>
            <person name="Hayashi T."/>
        </authorList>
    </citation>
    <scope>NUCLEOTIDE SEQUENCE</scope>
    <source>
        <strain evidence="1">UR-75</strain>
        <plasmid evidence="1">Rts1</plasmid>
    </source>
</reference>
<keyword evidence="1" id="KW-0614">Plasmid</keyword>
<reference evidence="1" key="3">
    <citation type="journal article" date="1984" name="J. Bacteriol.">
        <title>Complete nucleotide sequence of mini-Rts1 and its copy mutant.</title>
        <authorList>
            <person name="Kamio Y."/>
            <person name="Tabuchi A."/>
            <person name="Itoh Y."/>
            <person name="Katagiri H."/>
            <person name="Terawaki Y."/>
        </authorList>
    </citation>
    <scope>NUCLEOTIDE SEQUENCE</scope>
    <source>
        <strain evidence="1">UR-75</strain>
        <plasmid evidence="1">Rts1</plasmid>
    </source>
</reference>
<protein>
    <submittedName>
        <fullName evidence="1">Uncharacterized protein</fullName>
    </submittedName>
</protein>
<reference evidence="1" key="1">
    <citation type="journal article" date="1968" name="Nature">
        <title>Temperature sensitivity of cell growth in Escherichia coli associated with the temperature sensitive R(KM) factor.</title>
        <authorList>
            <person name="Terawaki Y."/>
            <person name="Kakizawa Y."/>
            <person name="Takayasu H."/>
            <person name="Yoshikawa M."/>
        </authorList>
    </citation>
    <scope>NUCLEOTIDE SEQUENCE</scope>
    <source>
        <strain evidence="1">UR-75</strain>
        <plasmid evidence="1">Rts1</plasmid>
    </source>
</reference>
<dbReference type="AlphaFoldDB" id="Q8KJU4"/>
<reference evidence="1" key="8">
    <citation type="journal article" date="1994" name="J. Mol. Biol.">
        <title>Molecular cloning and expression of a novel hydroxymethylcytosine-specific restriction enzyme (PvuRts1I) modulated by glucosylation of DNA.</title>
        <authorList>
            <person name="Janosi L."/>
            <person name="Yonemitsu H."/>
            <person name="Hong H."/>
            <person name="Kaji A."/>
        </authorList>
    </citation>
    <scope>NUCLEOTIDE SEQUENCE</scope>
    <source>
        <strain evidence="1">UR-75</strain>
        <plasmid evidence="1">Rts1</plasmid>
    </source>
</reference>
<gene>
    <name evidence="1" type="primary">orf284</name>
</gene>
<reference evidence="1" key="5">
    <citation type="journal article" date="1988" name="J. Bacteriol.">
        <title>Nucleotide sequence of an Rts1 fragment causing temperature-dependent instability.</title>
        <authorList>
            <person name="Tanaka M."/>
            <person name="Okawa N."/>
            <person name="Mori K."/>
            <person name="Suyama Y."/>
            <person name="Kaji A."/>
        </authorList>
    </citation>
    <scope>NUCLEOTIDE SEQUENCE</scope>
    <source>
        <strain evidence="1">UR-75</strain>
        <plasmid evidence="1">Rts1</plasmid>
    </source>
</reference>
<accession>Q8KJU4</accession>
<proteinExistence type="predicted"/>
<dbReference type="EMBL" id="AP004237">
    <property type="protein sequence ID" value="BAB93846.1"/>
    <property type="molecule type" value="Genomic_DNA"/>
</dbReference>
<reference evidence="1" key="6">
    <citation type="journal article" date="1988" name="Plasmid">
        <title>Nucleotide sequence and copy control function of the extension of the incI region (incI-b) of Rts 1.</title>
        <authorList>
            <person name="Nozue H."/>
            <person name="Tsuchiya K."/>
            <person name="Kamio Y."/>
        </authorList>
    </citation>
    <scope>NUCLEOTIDE SEQUENCE</scope>
    <source>
        <strain evidence="1">UR-75</strain>
        <plasmid evidence="1">Rts1</plasmid>
    </source>
</reference>
<geneLocation type="plasmid" evidence="1">
    <name>Rts1</name>
</geneLocation>
<reference evidence="1" key="7">
    <citation type="journal article" date="1991" name="J. Bacteriol.">
        <title>Three short fragments of Rts1 DNA are responsible for the temperature-sensitive growth phenotype (Tsg) of host bacteria.</title>
        <authorList>
            <person name="Mochida S."/>
            <person name="Tsuchiya H."/>
            <person name="Mori K."/>
            <person name="Kaji A."/>
        </authorList>
    </citation>
    <scope>NUCLEOTIDE SEQUENCE</scope>
    <source>
        <strain evidence="1">UR-75</strain>
        <plasmid evidence="1">Rts1</plasmid>
    </source>
</reference>
<reference evidence="1" key="9">
    <citation type="journal article" date="1996" name="Biochem. Biophys. Res. Commun.">
        <title>A new plasmid-encoded proteic killer gene system: cloning, sequencing, and analyzing hig locus of plasmid Rts1.</title>
        <authorList>
            <person name="Tian Q.B."/>
            <person name="Ohnishi M."/>
            <person name="Tabuchi A."/>
            <person name="Terawaki Y."/>
        </authorList>
    </citation>
    <scope>NUCLEOTIDE SEQUENCE</scope>
    <source>
        <strain evidence="1">UR-75</strain>
        <plasmid evidence="1">Rts1</plasmid>
    </source>
</reference>
<name>Q8KJU4_PROVU</name>
<organism evidence="1">
    <name type="scientific">Proteus vulgaris</name>
    <dbReference type="NCBI Taxonomy" id="585"/>
    <lineage>
        <taxon>Bacteria</taxon>
        <taxon>Pseudomonadati</taxon>
        <taxon>Pseudomonadota</taxon>
        <taxon>Gammaproteobacteria</taxon>
        <taxon>Enterobacterales</taxon>
        <taxon>Morganellaceae</taxon>
        <taxon>Proteus</taxon>
    </lineage>
</organism>
<sequence>MGTKTLPFYFSFDLRQVARSVVSRSGGLIFGEKVDATATPLGFQESLR</sequence>
<reference evidence="1" key="4">
    <citation type="journal article" date="1985" name="J. Bacteriol.">
        <title>Organization of the Tn6-related kanamycin resistance transposon Tn2680 carrying two copies of IS26 and an IS903 variant, IS903. B.</title>
        <authorList>
            <person name="Mollet B."/>
            <person name="Clerget M."/>
            <person name="Meyer J."/>
            <person name="Iida S."/>
        </authorList>
    </citation>
    <scope>NUCLEOTIDE SEQUENCE</scope>
    <source>
        <strain evidence="1">UR-75</strain>
        <plasmid evidence="1">Rts1</plasmid>
    </source>
</reference>
<reference evidence="1" key="2">
    <citation type="journal article" date="1983" name="J. Bacteriol.">
        <title>Nucleotide sequence of an incompatibility region of mini-Rts1 that contains five direct repeats.</title>
        <authorList>
            <person name="Kamio Y."/>
            <person name="Terawaki Y."/>
        </authorList>
    </citation>
    <scope>NUCLEOTIDE SEQUENCE</scope>
    <source>
        <strain evidence="1">UR-75</strain>
        <plasmid evidence="1">Rts1</plasmid>
    </source>
</reference>
<evidence type="ECO:0000313" key="1">
    <source>
        <dbReference type="EMBL" id="BAB93846.1"/>
    </source>
</evidence>